<dbReference type="OrthoDB" id="161999at2759"/>
<name>A0A7R8H466_LEPSM</name>
<protein>
    <submittedName>
        <fullName evidence="3">TMUB</fullName>
    </submittedName>
</protein>
<accession>A0A7R8H466</accession>
<gene>
    <name evidence="3" type="ORF">LSAA_5800</name>
</gene>
<feature type="transmembrane region" description="Helical" evidence="2">
    <location>
        <begin position="208"/>
        <end position="228"/>
    </location>
</feature>
<proteinExistence type="predicted"/>
<dbReference type="Gene3D" id="3.10.20.90">
    <property type="entry name" value="Phosphatidylinositol 3-kinase Catalytic Subunit, Chain A, domain 1"/>
    <property type="match status" value="1"/>
</dbReference>
<feature type="transmembrane region" description="Helical" evidence="2">
    <location>
        <begin position="274"/>
        <end position="298"/>
    </location>
</feature>
<feature type="compositionally biased region" description="Acidic residues" evidence="1">
    <location>
        <begin position="49"/>
        <end position="65"/>
    </location>
</feature>
<dbReference type="InterPro" id="IPR040352">
    <property type="entry name" value="TMUB1/2"/>
</dbReference>
<keyword evidence="2" id="KW-0812">Transmembrane</keyword>
<dbReference type="PROSITE" id="PS50053">
    <property type="entry name" value="UBIQUITIN_2"/>
    <property type="match status" value="1"/>
</dbReference>
<keyword evidence="2" id="KW-0472">Membrane</keyword>
<dbReference type="EMBL" id="HG994594">
    <property type="protein sequence ID" value="CAF2858269.1"/>
    <property type="molecule type" value="Genomic_DNA"/>
</dbReference>
<evidence type="ECO:0000313" key="3">
    <source>
        <dbReference type="EMBL" id="CAF2858269.1"/>
    </source>
</evidence>
<dbReference type="GO" id="GO:0036503">
    <property type="term" value="P:ERAD pathway"/>
    <property type="evidence" value="ECO:0007669"/>
    <property type="project" value="InterPro"/>
</dbReference>
<dbReference type="Proteomes" id="UP000675881">
    <property type="component" value="Chromosome 15"/>
</dbReference>
<evidence type="ECO:0000313" key="4">
    <source>
        <dbReference type="Proteomes" id="UP000675881"/>
    </source>
</evidence>
<evidence type="ECO:0000256" key="1">
    <source>
        <dbReference type="SAM" id="MobiDB-lite"/>
    </source>
</evidence>
<dbReference type="AlphaFoldDB" id="A0A7R8H466"/>
<feature type="region of interest" description="Disordered" evidence="1">
    <location>
        <begin position="142"/>
        <end position="164"/>
    </location>
</feature>
<dbReference type="InterPro" id="IPR029071">
    <property type="entry name" value="Ubiquitin-like_domsf"/>
</dbReference>
<feature type="region of interest" description="Disordered" evidence="1">
    <location>
        <begin position="36"/>
        <end position="65"/>
    </location>
</feature>
<dbReference type="PANTHER" id="PTHR14557">
    <property type="entry name" value="PROTEIN C7ORF21"/>
    <property type="match status" value="1"/>
</dbReference>
<reference evidence="3" key="1">
    <citation type="submission" date="2021-02" db="EMBL/GenBank/DDBJ databases">
        <authorList>
            <person name="Bekaert M."/>
        </authorList>
    </citation>
    <scope>NUCLEOTIDE SEQUENCE</scope>
    <source>
        <strain evidence="3">IoA-00</strain>
    </source>
</reference>
<feature type="transmembrane region" description="Helical" evidence="2">
    <location>
        <begin position="240"/>
        <end position="262"/>
    </location>
</feature>
<keyword evidence="4" id="KW-1185">Reference proteome</keyword>
<dbReference type="PANTHER" id="PTHR14557:SF5">
    <property type="entry name" value="UBIQUITIN-LIKE DOMAIN-CONTAINING PROTEIN"/>
    <property type="match status" value="1"/>
</dbReference>
<evidence type="ECO:0000256" key="2">
    <source>
        <dbReference type="SAM" id="Phobius"/>
    </source>
</evidence>
<keyword evidence="2" id="KW-1133">Transmembrane helix</keyword>
<dbReference type="SUPFAM" id="SSF54236">
    <property type="entry name" value="Ubiquitin-like"/>
    <property type="match status" value="1"/>
</dbReference>
<feature type="compositionally biased region" description="Low complexity" evidence="1">
    <location>
        <begin position="148"/>
        <end position="163"/>
    </location>
</feature>
<dbReference type="InterPro" id="IPR000626">
    <property type="entry name" value="Ubiquitin-like_dom"/>
</dbReference>
<organism evidence="3 4">
    <name type="scientific">Lepeophtheirus salmonis</name>
    <name type="common">Salmon louse</name>
    <name type="synonym">Caligus salmonis</name>
    <dbReference type="NCBI Taxonomy" id="72036"/>
    <lineage>
        <taxon>Eukaryota</taxon>
        <taxon>Metazoa</taxon>
        <taxon>Ecdysozoa</taxon>
        <taxon>Arthropoda</taxon>
        <taxon>Crustacea</taxon>
        <taxon>Multicrustacea</taxon>
        <taxon>Hexanauplia</taxon>
        <taxon>Copepoda</taxon>
        <taxon>Siphonostomatoida</taxon>
        <taxon>Caligidae</taxon>
        <taxon>Lepeophtheirus</taxon>
    </lineage>
</organism>
<sequence>MFLENIFSLSIDGIGDEVLYCFFTLGFATLIYAEQPSHPENPSESVQSETEETSTVEEPDPPESEEAVRIRLKFLDESVKEVRSHLSESFGRFKRRHFLREIQDNQIIRLVFNGRFLDGDSRSLDTLGLFDNCVCHVLIQSRPPPNTSNPGNNGGSSNSHTGPANAQNLVTEDLDLSTDRISHSSSGDDEEDLHSPTSSRIKDLLPKLFLWVFWNASLRIALTVMFALKKRFQESNIPMIVLSSVSLVSYVLLCLMLIYVASGKLFSFMEVPRTYLILSIVNWILLLLVILNIVMFIFMV</sequence>